<dbReference type="AlphaFoldDB" id="A0A8S4A244"/>
<accession>A0A8S4A244</accession>
<dbReference type="EMBL" id="CAJHNH020007112">
    <property type="protein sequence ID" value="CAG5134382.1"/>
    <property type="molecule type" value="Genomic_DNA"/>
</dbReference>
<comment type="caution">
    <text evidence="1">The sequence shown here is derived from an EMBL/GenBank/DDBJ whole genome shotgun (WGS) entry which is preliminary data.</text>
</comment>
<organism evidence="1 2">
    <name type="scientific">Candidula unifasciata</name>
    <dbReference type="NCBI Taxonomy" id="100452"/>
    <lineage>
        <taxon>Eukaryota</taxon>
        <taxon>Metazoa</taxon>
        <taxon>Spiralia</taxon>
        <taxon>Lophotrochozoa</taxon>
        <taxon>Mollusca</taxon>
        <taxon>Gastropoda</taxon>
        <taxon>Heterobranchia</taxon>
        <taxon>Euthyneura</taxon>
        <taxon>Panpulmonata</taxon>
        <taxon>Eupulmonata</taxon>
        <taxon>Stylommatophora</taxon>
        <taxon>Helicina</taxon>
        <taxon>Helicoidea</taxon>
        <taxon>Geomitridae</taxon>
        <taxon>Candidula</taxon>
    </lineage>
</organism>
<feature type="non-terminal residue" evidence="1">
    <location>
        <position position="1"/>
    </location>
</feature>
<gene>
    <name evidence="1" type="ORF">CUNI_LOCUS19940</name>
</gene>
<evidence type="ECO:0000313" key="2">
    <source>
        <dbReference type="Proteomes" id="UP000678393"/>
    </source>
</evidence>
<reference evidence="1" key="1">
    <citation type="submission" date="2021-04" db="EMBL/GenBank/DDBJ databases">
        <authorList>
            <consortium name="Molecular Ecology Group"/>
        </authorList>
    </citation>
    <scope>NUCLEOTIDE SEQUENCE</scope>
</reference>
<evidence type="ECO:0000313" key="1">
    <source>
        <dbReference type="EMBL" id="CAG5134382.1"/>
    </source>
</evidence>
<name>A0A8S4A244_9EUPU</name>
<keyword evidence="2" id="KW-1185">Reference proteome</keyword>
<sequence>PQDLMTLAAMGLGSSNAAAAPKDITQLLGGMNPMSIFAGSMGLGGGGQRAAAAGAAGGARAAPPVEPEVVAEQQEQMMMRAMMASAMK</sequence>
<proteinExistence type="predicted"/>
<dbReference type="Proteomes" id="UP000678393">
    <property type="component" value="Unassembled WGS sequence"/>
</dbReference>
<protein>
    <submittedName>
        <fullName evidence="1">Uncharacterized protein</fullName>
    </submittedName>
</protein>
<feature type="non-terminal residue" evidence="1">
    <location>
        <position position="88"/>
    </location>
</feature>